<dbReference type="OrthoDB" id="9807890at2"/>
<name>A0A0H4J1Q1_9PROT</name>
<keyword evidence="3" id="KW-1185">Reference proteome</keyword>
<reference evidence="2 3" key="1">
    <citation type="submission" date="2015-03" db="EMBL/GenBank/DDBJ databases">
        <title>Comparative analysis of the OM43 clade including a novel species from Red Sea uncovers genomic and metabolic diversity among marine methylotrophs.</title>
        <authorList>
            <person name="Jimenez-Infante F."/>
            <person name="Ngugi D.K."/>
            <person name="Vinu M."/>
            <person name="Alam I."/>
            <person name="Kamau A."/>
            <person name="Blom J."/>
            <person name="Bajic V.B."/>
            <person name="Stingl U."/>
        </authorList>
    </citation>
    <scope>NUCLEOTIDE SEQUENCE [LARGE SCALE GENOMIC DNA]</scope>
    <source>
        <strain evidence="2 3">MBRSH7</strain>
    </source>
</reference>
<dbReference type="Gene3D" id="3.60.21.10">
    <property type="match status" value="1"/>
</dbReference>
<sequence>MQAFDIIGDIHGQALELQKLLLKLGYQETNGIYQHPERKVIFLGDFIDRGNYQRRVIDIVRPMIDDGHALAVMGNHEYNAISFATEDPNGGFLRKHSDKNLKQHQAFLDAYASDTDEYLELLSWFKTLPLWIDLGNLRIIHACWDPDLIQTVIDNYQQPYLTDEFLFLSAYKENWEYQAIETLLKGKEISLPSGKSFLDKEGNERTEIRIKWWMQEATTYRDMFLGPEDAIPTIPDEPVTDDCLINYDVTQPPVFMGHYWMNGEPKTLASNIACVDWSVARVHGKLVAYSWMGENELNNNHFAFVEREE</sequence>
<dbReference type="AlphaFoldDB" id="A0A0H4J1Q1"/>
<dbReference type="PANTHER" id="PTHR42850:SF7">
    <property type="entry name" value="BIS(5'-NUCLEOSYL)-TETRAPHOSPHATASE PRPE [ASYMMETRICAL]"/>
    <property type="match status" value="1"/>
</dbReference>
<evidence type="ECO:0000313" key="3">
    <source>
        <dbReference type="Proteomes" id="UP000066549"/>
    </source>
</evidence>
<evidence type="ECO:0000259" key="1">
    <source>
        <dbReference type="Pfam" id="PF00149"/>
    </source>
</evidence>
<dbReference type="Pfam" id="PF00149">
    <property type="entry name" value="Metallophos"/>
    <property type="match status" value="1"/>
</dbReference>
<dbReference type="InterPro" id="IPR004843">
    <property type="entry name" value="Calcineurin-like_PHP"/>
</dbReference>
<gene>
    <name evidence="2" type="ORF">VI33_04465</name>
</gene>
<evidence type="ECO:0000313" key="2">
    <source>
        <dbReference type="EMBL" id="AKO65970.1"/>
    </source>
</evidence>
<dbReference type="SUPFAM" id="SSF56300">
    <property type="entry name" value="Metallo-dependent phosphatases"/>
    <property type="match status" value="1"/>
</dbReference>
<dbReference type="Proteomes" id="UP000066549">
    <property type="component" value="Chromosome"/>
</dbReference>
<feature type="domain" description="Calcineurin-like phosphoesterase" evidence="1">
    <location>
        <begin position="5"/>
        <end position="136"/>
    </location>
</feature>
<organism evidence="2 3">
    <name type="scientific">Methylophilales bacterium MBRS-H7</name>
    <dbReference type="NCBI Taxonomy" id="1623450"/>
    <lineage>
        <taxon>Bacteria</taxon>
        <taxon>Pseudomonadati</taxon>
        <taxon>Pseudomonadota</taxon>
        <taxon>Betaproteobacteria</taxon>
        <taxon>Nitrosomonadales</taxon>
        <taxon>OM43 clade</taxon>
    </lineage>
</organism>
<dbReference type="PANTHER" id="PTHR42850">
    <property type="entry name" value="METALLOPHOSPHOESTERASE"/>
    <property type="match status" value="1"/>
</dbReference>
<dbReference type="GO" id="GO:0005737">
    <property type="term" value="C:cytoplasm"/>
    <property type="evidence" value="ECO:0007669"/>
    <property type="project" value="TreeGrafter"/>
</dbReference>
<dbReference type="InterPro" id="IPR029052">
    <property type="entry name" value="Metallo-depent_PP-like"/>
</dbReference>
<dbReference type="GO" id="GO:0016791">
    <property type="term" value="F:phosphatase activity"/>
    <property type="evidence" value="ECO:0007669"/>
    <property type="project" value="TreeGrafter"/>
</dbReference>
<accession>A0A0H4J1Q1</accession>
<protein>
    <recommendedName>
        <fullName evidence="1">Calcineurin-like phosphoesterase domain-containing protein</fullName>
    </recommendedName>
</protein>
<dbReference type="EMBL" id="CP011002">
    <property type="protein sequence ID" value="AKO65970.1"/>
    <property type="molecule type" value="Genomic_DNA"/>
</dbReference>
<dbReference type="InterPro" id="IPR050126">
    <property type="entry name" value="Ap4A_hydrolase"/>
</dbReference>
<proteinExistence type="predicted"/>